<organism evidence="13 14">
    <name type="scientific">Pseudomonas oryzihabitans</name>
    <dbReference type="NCBI Taxonomy" id="47885"/>
    <lineage>
        <taxon>Bacteria</taxon>
        <taxon>Pseudomonadati</taxon>
        <taxon>Pseudomonadota</taxon>
        <taxon>Gammaproteobacteria</taxon>
        <taxon>Pseudomonadales</taxon>
        <taxon>Pseudomonadaceae</taxon>
        <taxon>Pseudomonas</taxon>
    </lineage>
</organism>
<keyword evidence="10 11" id="KW-0472">Membrane</keyword>
<dbReference type="GO" id="GO:0015774">
    <property type="term" value="P:polysaccharide transport"/>
    <property type="evidence" value="ECO:0007669"/>
    <property type="project" value="UniProtKB-KW"/>
</dbReference>
<dbReference type="InterPro" id="IPR000412">
    <property type="entry name" value="ABC_2_transport"/>
</dbReference>
<feature type="transmembrane region" description="Helical" evidence="11">
    <location>
        <begin position="140"/>
        <end position="162"/>
    </location>
</feature>
<comment type="caution">
    <text evidence="13">The sequence shown here is derived from an EMBL/GenBank/DDBJ whole genome shotgun (WGS) entry which is preliminary data.</text>
</comment>
<dbReference type="PANTHER" id="PTHR30413">
    <property type="entry name" value="INNER MEMBRANE TRANSPORT PERMEASE"/>
    <property type="match status" value="1"/>
</dbReference>
<feature type="transmembrane region" description="Helical" evidence="11">
    <location>
        <begin position="103"/>
        <end position="128"/>
    </location>
</feature>
<evidence type="ECO:0000256" key="3">
    <source>
        <dbReference type="ARBA" id="ARBA00022448"/>
    </source>
</evidence>
<comment type="subcellular location">
    <subcellularLocation>
        <location evidence="11">Cell inner membrane</location>
        <topology evidence="11">Multi-pass membrane protein</topology>
    </subcellularLocation>
    <subcellularLocation>
        <location evidence="1">Cell membrane</location>
        <topology evidence="1">Multi-pass membrane protein</topology>
    </subcellularLocation>
</comment>
<evidence type="ECO:0000256" key="5">
    <source>
        <dbReference type="ARBA" id="ARBA00022597"/>
    </source>
</evidence>
<feature type="transmembrane region" description="Helical" evidence="11">
    <location>
        <begin position="174"/>
        <end position="195"/>
    </location>
</feature>
<keyword evidence="4 11" id="KW-1003">Cell membrane</keyword>
<dbReference type="EMBL" id="JAVJAF010000001">
    <property type="protein sequence ID" value="MDR6234277.1"/>
    <property type="molecule type" value="Genomic_DNA"/>
</dbReference>
<evidence type="ECO:0000256" key="10">
    <source>
        <dbReference type="ARBA" id="ARBA00023136"/>
    </source>
</evidence>
<feature type="transmembrane region" description="Helical" evidence="11">
    <location>
        <begin position="26"/>
        <end position="52"/>
    </location>
</feature>
<evidence type="ECO:0000256" key="1">
    <source>
        <dbReference type="ARBA" id="ARBA00004651"/>
    </source>
</evidence>
<dbReference type="Proteomes" id="UP001268036">
    <property type="component" value="Unassembled WGS sequence"/>
</dbReference>
<keyword evidence="8 11" id="KW-1133">Transmembrane helix</keyword>
<keyword evidence="5" id="KW-0762">Sugar transport</keyword>
<evidence type="ECO:0000256" key="9">
    <source>
        <dbReference type="ARBA" id="ARBA00023047"/>
    </source>
</evidence>
<keyword evidence="9" id="KW-0625">Polysaccharide transport</keyword>
<evidence type="ECO:0000256" key="2">
    <source>
        <dbReference type="ARBA" id="ARBA00007783"/>
    </source>
</evidence>
<keyword evidence="7" id="KW-0972">Capsule biogenesis/degradation</keyword>
<proteinExistence type="inferred from homology"/>
<protein>
    <recommendedName>
        <fullName evidence="11">Transport permease protein</fullName>
    </recommendedName>
</protein>
<evidence type="ECO:0000259" key="12">
    <source>
        <dbReference type="PROSITE" id="PS51012"/>
    </source>
</evidence>
<evidence type="ECO:0000256" key="8">
    <source>
        <dbReference type="ARBA" id="ARBA00022989"/>
    </source>
</evidence>
<evidence type="ECO:0000256" key="4">
    <source>
        <dbReference type="ARBA" id="ARBA00022475"/>
    </source>
</evidence>
<comment type="similarity">
    <text evidence="2 11">Belongs to the ABC-2 integral membrane protein family.</text>
</comment>
<dbReference type="PROSITE" id="PS51012">
    <property type="entry name" value="ABC_TM2"/>
    <property type="match status" value="1"/>
</dbReference>
<sequence>MKILFRNTGLIFSLTRREIESRYKGSIFGVAWSLLTPIIMLSIYSFIFGYVFKNKWGMSGSENYTLAMFTGLLVHGFLAECISKSTSIYVGNVSYVKKVFFPLESLCWVVVFSALFQLLMGSIVYAFFCILLGQHVSYSVLLIPVIIAPLVLLSYSLSLILSSLGVYIRDLNQLVSVLISIMLFMSPVFYPVTAIPAEYRSFIYISPLTFIIESLREVIIFDRIFSVEGYLIYVAVCLLTYFLSVFWFKKVSKGFADVL</sequence>
<dbReference type="GO" id="GO:0015920">
    <property type="term" value="P:lipopolysaccharide transport"/>
    <property type="evidence" value="ECO:0007669"/>
    <property type="project" value="TreeGrafter"/>
</dbReference>
<evidence type="ECO:0000256" key="7">
    <source>
        <dbReference type="ARBA" id="ARBA00022903"/>
    </source>
</evidence>
<feature type="domain" description="ABC transmembrane type-2" evidence="12">
    <location>
        <begin position="28"/>
        <end position="251"/>
    </location>
</feature>
<dbReference type="GO" id="GO:0140359">
    <property type="term" value="F:ABC-type transporter activity"/>
    <property type="evidence" value="ECO:0007669"/>
    <property type="project" value="InterPro"/>
</dbReference>
<dbReference type="Pfam" id="PF01061">
    <property type="entry name" value="ABC2_membrane"/>
    <property type="match status" value="1"/>
</dbReference>
<dbReference type="PRINTS" id="PR00164">
    <property type="entry name" value="ABC2TRNSPORT"/>
</dbReference>
<evidence type="ECO:0000256" key="11">
    <source>
        <dbReference type="RuleBase" id="RU361157"/>
    </source>
</evidence>
<evidence type="ECO:0000313" key="13">
    <source>
        <dbReference type="EMBL" id="MDR6234277.1"/>
    </source>
</evidence>
<feature type="transmembrane region" description="Helical" evidence="11">
    <location>
        <begin position="230"/>
        <end position="248"/>
    </location>
</feature>
<reference evidence="13" key="1">
    <citation type="submission" date="2023-08" db="EMBL/GenBank/DDBJ databases">
        <title>Functional and genomic diversity of the sorghum phyllosphere microbiome.</title>
        <authorList>
            <person name="Shade A."/>
        </authorList>
    </citation>
    <scope>NUCLEOTIDE SEQUENCE</scope>
    <source>
        <strain evidence="13">SORGH_AS_0201</strain>
    </source>
</reference>
<dbReference type="GO" id="GO:0043190">
    <property type="term" value="C:ATP-binding cassette (ABC) transporter complex"/>
    <property type="evidence" value="ECO:0007669"/>
    <property type="project" value="InterPro"/>
</dbReference>
<keyword evidence="3 11" id="KW-0813">Transport</keyword>
<keyword evidence="6 11" id="KW-0812">Transmembrane</keyword>
<dbReference type="RefSeq" id="WP_367575669.1">
    <property type="nucleotide sequence ID" value="NZ_JAVJAF010000001.1"/>
</dbReference>
<dbReference type="PIRSF" id="PIRSF006648">
    <property type="entry name" value="DrrB"/>
    <property type="match status" value="1"/>
</dbReference>
<evidence type="ECO:0000256" key="6">
    <source>
        <dbReference type="ARBA" id="ARBA00022692"/>
    </source>
</evidence>
<dbReference type="PANTHER" id="PTHR30413:SF10">
    <property type="entry name" value="CAPSULE POLYSACCHARIDE EXPORT INNER-MEMBRANE PROTEIN CTRC"/>
    <property type="match status" value="1"/>
</dbReference>
<name>A0AAJ2BQ47_9PSED</name>
<accession>A0AAJ2BQ47</accession>
<gene>
    <name evidence="13" type="ORF">QE440_002018</name>
</gene>
<dbReference type="InterPro" id="IPR013525">
    <property type="entry name" value="ABC2_TM"/>
</dbReference>
<evidence type="ECO:0000313" key="14">
    <source>
        <dbReference type="Proteomes" id="UP001268036"/>
    </source>
</evidence>
<feature type="transmembrane region" description="Helical" evidence="11">
    <location>
        <begin position="64"/>
        <end position="82"/>
    </location>
</feature>
<dbReference type="AlphaFoldDB" id="A0AAJ2BQ47"/>
<dbReference type="InterPro" id="IPR047817">
    <property type="entry name" value="ABC2_TM_bact-type"/>
</dbReference>